<keyword evidence="2" id="KW-1185">Reference proteome</keyword>
<gene>
    <name evidence="1" type="ORF">HHL17_28535</name>
</gene>
<proteinExistence type="predicted"/>
<organism evidence="1 2">
    <name type="scientific">Chitinophaga fulva</name>
    <dbReference type="NCBI Taxonomy" id="2728842"/>
    <lineage>
        <taxon>Bacteria</taxon>
        <taxon>Pseudomonadati</taxon>
        <taxon>Bacteroidota</taxon>
        <taxon>Chitinophagia</taxon>
        <taxon>Chitinophagales</taxon>
        <taxon>Chitinophagaceae</taxon>
        <taxon>Chitinophaga</taxon>
    </lineage>
</organism>
<dbReference type="PROSITE" id="PS51257">
    <property type="entry name" value="PROKAR_LIPOPROTEIN"/>
    <property type="match status" value="1"/>
</dbReference>
<evidence type="ECO:0000313" key="2">
    <source>
        <dbReference type="Proteomes" id="UP000583266"/>
    </source>
</evidence>
<dbReference type="AlphaFoldDB" id="A0A848GRC6"/>
<comment type="caution">
    <text evidence="1">The sequence shown here is derived from an EMBL/GenBank/DDBJ whole genome shotgun (WGS) entry which is preliminary data.</text>
</comment>
<accession>A0A848GRC6</accession>
<sequence length="141" mass="15861">MKWLISLLPILLVSCHTSRYCTANRHYLRKPPATGSYNIKGTYCLASQKDTAVAGGNSMVRIRVYDRMDGHVIQDGVIALFGNDTIRKIFSESPAIIVSKPGDYRIVTFSVAYMECITRMLTLKANQVTTINFFQGTRVDY</sequence>
<evidence type="ECO:0008006" key="3">
    <source>
        <dbReference type="Google" id="ProtNLM"/>
    </source>
</evidence>
<protein>
    <recommendedName>
        <fullName evidence="3">Lipoprotein</fullName>
    </recommendedName>
</protein>
<reference evidence="1 2" key="1">
    <citation type="submission" date="2020-04" db="EMBL/GenBank/DDBJ databases">
        <title>Chitinophaga sp. G-6-1-13 sp. nov., isolated from soil.</title>
        <authorList>
            <person name="Dahal R.H."/>
            <person name="Chaudhary D.K."/>
        </authorList>
    </citation>
    <scope>NUCLEOTIDE SEQUENCE [LARGE SCALE GENOMIC DNA]</scope>
    <source>
        <strain evidence="1 2">G-6-1-13</strain>
    </source>
</reference>
<dbReference type="EMBL" id="JABBGC010000004">
    <property type="protein sequence ID" value="NML41175.1"/>
    <property type="molecule type" value="Genomic_DNA"/>
</dbReference>
<name>A0A848GRC6_9BACT</name>
<dbReference type="Proteomes" id="UP000583266">
    <property type="component" value="Unassembled WGS sequence"/>
</dbReference>
<evidence type="ECO:0000313" key="1">
    <source>
        <dbReference type="EMBL" id="NML41175.1"/>
    </source>
</evidence>
<dbReference type="RefSeq" id="WP_169228275.1">
    <property type="nucleotide sequence ID" value="NZ_JABBGC010000004.1"/>
</dbReference>